<dbReference type="PANTHER" id="PTHR44068:SF11">
    <property type="entry name" value="GERANYL DIPHOSPHATE 2-C-METHYLTRANSFERASE"/>
    <property type="match status" value="1"/>
</dbReference>
<evidence type="ECO:0000313" key="3">
    <source>
        <dbReference type="Proteomes" id="UP000215459"/>
    </source>
</evidence>
<name>A0A235B781_9BACL</name>
<dbReference type="RefSeq" id="WP_094264188.1">
    <property type="nucleotide sequence ID" value="NZ_NOWF01000004.1"/>
</dbReference>
<dbReference type="AlphaFoldDB" id="A0A235B781"/>
<proteinExistence type="predicted"/>
<reference evidence="2 3" key="1">
    <citation type="submission" date="2017-07" db="EMBL/GenBank/DDBJ databases">
        <title>The genome sequence of Paludifilum halophilum highlights mechanisms for microbial adaptation to high salt environemnts.</title>
        <authorList>
            <person name="Belbahri L."/>
        </authorList>
    </citation>
    <scope>NUCLEOTIDE SEQUENCE [LARGE SCALE GENOMIC DNA]</scope>
    <source>
        <strain evidence="2 3">DSM 102817</strain>
    </source>
</reference>
<dbReference type="CDD" id="cd02440">
    <property type="entry name" value="AdoMet_MTases"/>
    <property type="match status" value="1"/>
</dbReference>
<dbReference type="Proteomes" id="UP000215459">
    <property type="component" value="Unassembled WGS sequence"/>
</dbReference>
<comment type="caution">
    <text evidence="2">The sequence shown here is derived from an EMBL/GenBank/DDBJ whole genome shotgun (WGS) entry which is preliminary data.</text>
</comment>
<evidence type="ECO:0000313" key="2">
    <source>
        <dbReference type="EMBL" id="OYD08154.1"/>
    </source>
</evidence>
<dbReference type="GO" id="GO:0008168">
    <property type="term" value="F:methyltransferase activity"/>
    <property type="evidence" value="ECO:0007669"/>
    <property type="project" value="UniProtKB-KW"/>
</dbReference>
<dbReference type="SUPFAM" id="SSF53335">
    <property type="entry name" value="S-adenosyl-L-methionine-dependent methyltransferases"/>
    <property type="match status" value="1"/>
</dbReference>
<evidence type="ECO:0000259" key="1">
    <source>
        <dbReference type="Pfam" id="PF13649"/>
    </source>
</evidence>
<dbReference type="GO" id="GO:0032259">
    <property type="term" value="P:methylation"/>
    <property type="evidence" value="ECO:0007669"/>
    <property type="project" value="UniProtKB-KW"/>
</dbReference>
<accession>A0A235B781</accession>
<keyword evidence="2" id="KW-0489">Methyltransferase</keyword>
<keyword evidence="2" id="KW-0808">Transferase</keyword>
<gene>
    <name evidence="2" type="ORF">CHM34_08590</name>
</gene>
<sequence length="293" mass="34177">MTDSLENPHSMSYVDLLSYIEEVNRCPGGKRTVNNILMRSLLQDGAKVLEIGCNTGFTSIEVAKMKNCQLFGIDVNPQAIQKANEILKKEPDFIQERVKFEVGDARNIRFKDNQFDLVITGGANTFIPEKDRELAFAEYQRVLKPYGLLSVTNLFYHRDVPKPLLQKLNDILGFEIQPWTKNYWLDLLLQSGMELYWYQEKEMQARPSNVIKTYTNGLINQSPALKSLDDKQVQEFKSRWLEIMEVFNENHRYLSFMTALLRNQFVPEQQELFLEKGVIDPWNLNGPKLWKEE</sequence>
<dbReference type="EMBL" id="NOWF01000004">
    <property type="protein sequence ID" value="OYD08154.1"/>
    <property type="molecule type" value="Genomic_DNA"/>
</dbReference>
<dbReference type="OrthoDB" id="43862at2"/>
<dbReference type="InterPro" id="IPR050447">
    <property type="entry name" value="Erg6_SMT_methyltransf"/>
</dbReference>
<dbReference type="Gene3D" id="3.40.50.150">
    <property type="entry name" value="Vaccinia Virus protein VP39"/>
    <property type="match status" value="1"/>
</dbReference>
<keyword evidence="3" id="KW-1185">Reference proteome</keyword>
<dbReference type="InterPro" id="IPR029063">
    <property type="entry name" value="SAM-dependent_MTases_sf"/>
</dbReference>
<dbReference type="Pfam" id="PF13649">
    <property type="entry name" value="Methyltransf_25"/>
    <property type="match status" value="1"/>
</dbReference>
<organism evidence="2 3">
    <name type="scientific">Paludifilum halophilum</name>
    <dbReference type="NCBI Taxonomy" id="1642702"/>
    <lineage>
        <taxon>Bacteria</taxon>
        <taxon>Bacillati</taxon>
        <taxon>Bacillota</taxon>
        <taxon>Bacilli</taxon>
        <taxon>Bacillales</taxon>
        <taxon>Thermoactinomycetaceae</taxon>
        <taxon>Paludifilum</taxon>
    </lineage>
</organism>
<dbReference type="PANTHER" id="PTHR44068">
    <property type="entry name" value="ZGC:194242"/>
    <property type="match status" value="1"/>
</dbReference>
<protein>
    <submittedName>
        <fullName evidence="2">SAM-dependent methyltransferase</fullName>
    </submittedName>
</protein>
<dbReference type="InterPro" id="IPR041698">
    <property type="entry name" value="Methyltransf_25"/>
</dbReference>
<feature type="domain" description="Methyltransferase" evidence="1">
    <location>
        <begin position="48"/>
        <end position="147"/>
    </location>
</feature>